<evidence type="ECO:0000256" key="4">
    <source>
        <dbReference type="ARBA" id="ARBA00022448"/>
    </source>
</evidence>
<keyword evidence="10 15" id="KW-1133">Transmembrane helix</keyword>
<dbReference type="InterPro" id="IPR036397">
    <property type="entry name" value="RNaseH_sf"/>
</dbReference>
<dbReference type="GO" id="GO:0070461">
    <property type="term" value="C:SAGA-type complex"/>
    <property type="evidence" value="ECO:0007669"/>
    <property type="project" value="UniProtKB-ARBA"/>
</dbReference>
<evidence type="ECO:0000256" key="8">
    <source>
        <dbReference type="ARBA" id="ARBA00022833"/>
    </source>
</evidence>
<evidence type="ECO:0000256" key="10">
    <source>
        <dbReference type="ARBA" id="ARBA00022989"/>
    </source>
</evidence>
<feature type="transmembrane region" description="Helical" evidence="15">
    <location>
        <begin position="1012"/>
        <end position="1037"/>
    </location>
</feature>
<evidence type="ECO:0000313" key="19">
    <source>
        <dbReference type="EMBL" id="KAH0810000.1"/>
    </source>
</evidence>
<dbReference type="InterPro" id="IPR037272">
    <property type="entry name" value="SNS_sf"/>
</dbReference>
<organism evidence="19 20">
    <name type="scientific">Tenebrio molitor</name>
    <name type="common">Yellow mealworm beetle</name>
    <dbReference type="NCBI Taxonomy" id="7067"/>
    <lineage>
        <taxon>Eukaryota</taxon>
        <taxon>Metazoa</taxon>
        <taxon>Ecdysozoa</taxon>
        <taxon>Arthropoda</taxon>
        <taxon>Hexapoda</taxon>
        <taxon>Insecta</taxon>
        <taxon>Pterygota</taxon>
        <taxon>Neoptera</taxon>
        <taxon>Endopterygota</taxon>
        <taxon>Coleoptera</taxon>
        <taxon>Polyphaga</taxon>
        <taxon>Cucujiformia</taxon>
        <taxon>Tenebrionidae</taxon>
        <taxon>Tenebrio</taxon>
    </lineage>
</organism>
<dbReference type="PROSITE" id="PS50135">
    <property type="entry name" value="ZF_ZZ_2"/>
    <property type="match status" value="1"/>
</dbReference>
<feature type="compositionally biased region" description="Acidic residues" evidence="14">
    <location>
        <begin position="1715"/>
        <end position="1730"/>
    </location>
</feature>
<feature type="binding site" evidence="12">
    <location>
        <position position="1028"/>
    </location>
    <ligand>
        <name>Na(+)</name>
        <dbReference type="ChEBI" id="CHEBI:29101"/>
        <label>1</label>
    </ligand>
</feature>
<feature type="region of interest" description="Disordered" evidence="14">
    <location>
        <begin position="1690"/>
        <end position="1752"/>
    </location>
</feature>
<dbReference type="CDD" id="cd06857">
    <property type="entry name" value="SLC5-6-like_sbd"/>
    <property type="match status" value="1"/>
</dbReference>
<feature type="binding site" evidence="12">
    <location>
        <position position="705"/>
    </location>
    <ligand>
        <name>Na(+)</name>
        <dbReference type="ChEBI" id="CHEBI:29101"/>
        <label>1</label>
    </ligand>
</feature>
<dbReference type="InterPro" id="IPR009057">
    <property type="entry name" value="Homeodomain-like_sf"/>
</dbReference>
<feature type="region of interest" description="Disordered" evidence="14">
    <location>
        <begin position="1437"/>
        <end position="1460"/>
    </location>
</feature>
<dbReference type="Proteomes" id="UP000719412">
    <property type="component" value="Unassembled WGS sequence"/>
</dbReference>
<evidence type="ECO:0000256" key="7">
    <source>
        <dbReference type="ARBA" id="ARBA00022771"/>
    </source>
</evidence>
<comment type="caution">
    <text evidence="19">The sequence shown here is derived from an EMBL/GenBank/DDBJ whole genome shotgun (WGS) entry which is preliminary data.</text>
</comment>
<feature type="transmembrane region" description="Helical" evidence="15">
    <location>
        <begin position="1082"/>
        <end position="1104"/>
    </location>
</feature>
<proteinExistence type="inferred from homology"/>
<keyword evidence="11 15" id="KW-0472">Membrane</keyword>
<keyword evidence="6 12" id="KW-0479">Metal-binding</keyword>
<dbReference type="Gene3D" id="3.30.60.90">
    <property type="match status" value="1"/>
</dbReference>
<keyword evidence="12" id="KW-0915">Sodium</keyword>
<dbReference type="InterPro" id="IPR002492">
    <property type="entry name" value="Transposase_Tc1-like"/>
</dbReference>
<feature type="binding site" evidence="12">
    <location>
        <position position="928"/>
    </location>
    <ligand>
        <name>Na(+)</name>
        <dbReference type="ChEBI" id="CHEBI:29101"/>
        <label>1</label>
    </ligand>
</feature>
<evidence type="ECO:0000259" key="18">
    <source>
        <dbReference type="PROSITE" id="PS51294"/>
    </source>
</evidence>
<evidence type="ECO:0000256" key="12">
    <source>
        <dbReference type="PIRSR" id="PIRSR600175-1"/>
    </source>
</evidence>
<dbReference type="GO" id="GO:0015074">
    <property type="term" value="P:DNA integration"/>
    <property type="evidence" value="ECO:0007669"/>
    <property type="project" value="InterPro"/>
</dbReference>
<comment type="similarity">
    <text evidence="3">Belongs to the sodium:neurotransmitter symporter (SNF) (TC 2.A.22) family.</text>
</comment>
<dbReference type="PRINTS" id="PR00176">
    <property type="entry name" value="NANEUSMPORT"/>
</dbReference>
<evidence type="ECO:0000256" key="3">
    <source>
        <dbReference type="ARBA" id="ARBA00006459"/>
    </source>
</evidence>
<evidence type="ECO:0000256" key="6">
    <source>
        <dbReference type="ARBA" id="ARBA00022723"/>
    </source>
</evidence>
<keyword evidence="4" id="KW-0813">Transport</keyword>
<dbReference type="PANTHER" id="PTHR22705">
    <property type="entry name" value="ZINC FINGER, ZZ DOMAIN CONTAINING 3"/>
    <property type="match status" value="1"/>
</dbReference>
<keyword evidence="9" id="KW-0769">Symport</keyword>
<dbReference type="PROSITE" id="PS50090">
    <property type="entry name" value="MYB_LIKE"/>
    <property type="match status" value="1"/>
</dbReference>
<dbReference type="CDD" id="cd00167">
    <property type="entry name" value="SANT"/>
    <property type="match status" value="1"/>
</dbReference>
<dbReference type="InterPro" id="IPR043145">
    <property type="entry name" value="Znf_ZZ_sf"/>
</dbReference>
<feature type="transmembrane region" description="Helical" evidence="15">
    <location>
        <begin position="1124"/>
        <end position="1145"/>
    </location>
</feature>
<dbReference type="SUPFAM" id="SSF161070">
    <property type="entry name" value="SNF-like"/>
    <property type="match status" value="1"/>
</dbReference>
<evidence type="ECO:0000256" key="9">
    <source>
        <dbReference type="ARBA" id="ARBA00022847"/>
    </source>
</evidence>
<dbReference type="PROSITE" id="PS51294">
    <property type="entry name" value="HTH_MYB"/>
    <property type="match status" value="1"/>
</dbReference>
<feature type="transmembrane region" description="Helical" evidence="15">
    <location>
        <begin position="876"/>
        <end position="893"/>
    </location>
</feature>
<dbReference type="SUPFAM" id="SSF57850">
    <property type="entry name" value="RING/U-box"/>
    <property type="match status" value="1"/>
</dbReference>
<dbReference type="GO" id="GO:0008270">
    <property type="term" value="F:zinc ion binding"/>
    <property type="evidence" value="ECO:0007669"/>
    <property type="project" value="UniProtKB-KW"/>
</dbReference>
<dbReference type="GO" id="GO:0006313">
    <property type="term" value="P:DNA transposition"/>
    <property type="evidence" value="ECO:0007669"/>
    <property type="project" value="InterPro"/>
</dbReference>
<dbReference type="PROSITE" id="PS50267">
    <property type="entry name" value="NA_NEUROTRAN_SYMP_3"/>
    <property type="match status" value="1"/>
</dbReference>
<feature type="transmembrane region" description="Helical" evidence="15">
    <location>
        <begin position="1049"/>
        <end position="1070"/>
    </location>
</feature>
<name>A0A8J6H8H0_TENMO</name>
<dbReference type="GO" id="GO:0016020">
    <property type="term" value="C:membrane"/>
    <property type="evidence" value="ECO:0007669"/>
    <property type="project" value="UniProtKB-SubCell"/>
</dbReference>
<dbReference type="InterPro" id="IPR037830">
    <property type="entry name" value="ZZZ3"/>
</dbReference>
<reference evidence="19" key="1">
    <citation type="journal article" date="2020" name="J Insects Food Feed">
        <title>The yellow mealworm (Tenebrio molitor) genome: a resource for the emerging insects as food and feed industry.</title>
        <authorList>
            <person name="Eriksson T."/>
            <person name="Andere A."/>
            <person name="Kelstrup H."/>
            <person name="Emery V."/>
            <person name="Picard C."/>
        </authorList>
    </citation>
    <scope>NUCLEOTIDE SEQUENCE</scope>
    <source>
        <strain evidence="19">Stoneville</strain>
        <tissue evidence="19">Whole head</tissue>
    </source>
</reference>
<feature type="transmembrane region" description="Helical" evidence="15">
    <location>
        <begin position="723"/>
        <end position="744"/>
    </location>
</feature>
<feature type="compositionally biased region" description="Low complexity" evidence="14">
    <location>
        <begin position="1694"/>
        <end position="1714"/>
    </location>
</feature>
<gene>
    <name evidence="19" type="ORF">GEV33_012790</name>
</gene>
<dbReference type="GO" id="GO:0003677">
    <property type="term" value="F:DNA binding"/>
    <property type="evidence" value="ECO:0007669"/>
    <property type="project" value="InterPro"/>
</dbReference>
<dbReference type="InterPro" id="IPR001005">
    <property type="entry name" value="SANT/Myb"/>
</dbReference>
<keyword evidence="20" id="KW-1185">Reference proteome</keyword>
<feature type="domain" description="HTH myb-type" evidence="18">
    <location>
        <begin position="1451"/>
        <end position="1511"/>
    </location>
</feature>
<feature type="transmembrane region" description="Helical" evidence="15">
    <location>
        <begin position="844"/>
        <end position="864"/>
    </location>
</feature>
<dbReference type="Pfam" id="PF00569">
    <property type="entry name" value="ZZ"/>
    <property type="match status" value="1"/>
</dbReference>
<dbReference type="GO" id="GO:0015293">
    <property type="term" value="F:symporter activity"/>
    <property type="evidence" value="ECO:0007669"/>
    <property type="project" value="UniProtKB-KW"/>
</dbReference>
<reference evidence="19" key="2">
    <citation type="submission" date="2021-08" db="EMBL/GenBank/DDBJ databases">
        <authorList>
            <person name="Eriksson T."/>
        </authorList>
    </citation>
    <scope>NUCLEOTIDE SEQUENCE</scope>
    <source>
        <strain evidence="19">Stoneville</strain>
        <tissue evidence="19">Whole head</tissue>
    </source>
</reference>
<dbReference type="SUPFAM" id="SSF46689">
    <property type="entry name" value="Homeodomain-like"/>
    <property type="match status" value="2"/>
</dbReference>
<evidence type="ECO:0000256" key="1">
    <source>
        <dbReference type="ARBA" id="ARBA00004123"/>
    </source>
</evidence>
<keyword evidence="5 15" id="KW-0812">Transmembrane</keyword>
<accession>A0A8J6H8H0</accession>
<sequence length="1803" mass="205306">MNRVQQQSATIITAVPCRDMVTNGFHQPGENLYGFDYGEAHGHSELSNYGERFPQRVKCKDILLYLEDLCEQRWVVLRNRFATELRNRKKNPNAGNSWRFSEAMAFLEEYISPRRTRSSLVADKRTFTQEIKSETKVPQNITSTINGLPPEALVTVELRSTSPNNTTTRLRPIAPRPAMSTVARLVSIPNANDSSVTSAIQNCPNRHSECKEKHEPEDEDILFGNYHLTHEEAVQALALLQDGRSQRYVARVLGVNHSTIVRLAQRHQETGSVDRRPGQDRRRVTSVRNDRFLRLTALRTRHCTARLLQSEMLAARDVEISLQTVRNRLREDNIRARVPARAPQLTRQHRVARLAFAREHVNWDIGDWQNVMFADESRFCLYANDRRMPVYRRPGERYLQFSGVRNERHRKRTVTVLITCRRFLRSHEPRVTLKMSRCRDLVVCGRRRMREKWDKSSTFKEVPDGQPVAQKINFIYEPTYKPKLLLKSPSVRAIRNYNNLSIVDNSQNTYENLSFIPESGNVDVNTYDEAYTSTITSNDSKNSIFANNYDLYDYTTLRSSSAKTTLSNNGSELDSEKNEMGSTTKLVGSKMEMYHQYETYPPQFYLRRCETLNTWNYKLKCVVKRSPCYKKLEQVKEIGKKLTGNLRPNRYSTIAIDAYLACGKRKRPSGSRHKNLIKIAFISILQSCQTWFTHLETVLCTISLAAGFGNLYRLPQTTLLQGGLPFLVAYVVLTVLVGLPLLFLELGIGQLAQEGFIKSWRAVPFFKGVGYVKLLAGCLLGVYYPLYMGLSLYYIITISSSSVPFDKCATAKMGPTGYSADGQDGQQCLKKTFLESPFDDPTEYRNFVGILAVIWVIILILCVFLTQAKTNSNESYILVLGCLIALTVKAVFAEDEYKSLEKLNKDIDWSILQNAYIWYYAAIQVFFSTNVGFGTFVTNAGIIYNKINPLWIALCFFSVNLLFGVGSVIICYIFSGELDTIASKTGDITEVHLVALMYTIIVKSEDRNEAKIWAIVAYAGILLAGFISMATITYTLLKAITVQNRRRLKWWQTSIILCFVGLVLGAAVLLKSDLQIVRLLDHYIVGNLILISVIIEVFALIAFYGTENIKSDFEFMLGRILSKFWLILWCIVPLLLTAIFAWALIAPPAKGGITALEEDSVWVAGTGWGVVLTATVFIFVMGIYTITQQDGYTMVDKFKTSMKPSKNWGPKDPMLRHNWIQWRSKTKQGERDFTLKRRGTRDYTRSIKKSAKKANINSNQVVKNDQNQNVRVSNTSAEYVEPYYMENERPLALTNGRAGKKAKPLRVTSLVDSMDPPSPGFTINIRNTYDGFRTNINPLSRTHAVDIHDSSNSEGYGTFRKGPYIIPESHITHDYSKAVELKKEALADPAKVLEKIIKGESLGMPDMHNMPELPVIDWSKYDIKIPEESFKLIYSDGTESSKKKHETPKKESKISHGRWTTEEQKRLEELLQIYPPEPVEMRRFKKIADALGNRTIQQVSSRVQKYFLKLYKAGLPIPGRIPKSAEKYKRTALHKHQRHNHYLWKPTTFFPNLCVPVVMNDLDNVPGPSSKSCEEIPQPSTSSNYLIPSGYHEEREVLPQKSETVLQLELLKRIRRLKVKDEENGTNVYHHIGFKCDYCSEEPIVGTRWHCSTCKTESVDFCTDCVLTQLYSDNYHPLNHNLVSYSDKENSYLSDSESNSGSAMGSSNKNNESSDSSDSEFNGEDEEMSDVSDKTKDQVMSNGVLDDTLRNDEDGFSGMPKLDFGNFNDTDDLYGGGMGSDLFSEIENISYDYLHSHLFTDKD</sequence>
<evidence type="ECO:0000256" key="15">
    <source>
        <dbReference type="SAM" id="Phobius"/>
    </source>
</evidence>
<feature type="transmembrane region" description="Helical" evidence="15">
    <location>
        <begin position="917"/>
        <end position="938"/>
    </location>
</feature>
<dbReference type="InterPro" id="IPR000175">
    <property type="entry name" value="Na/ntran_symport"/>
</dbReference>
<dbReference type="Pfam" id="PF01498">
    <property type="entry name" value="HTH_Tnp_Tc3_2"/>
    <property type="match status" value="1"/>
</dbReference>
<dbReference type="GO" id="GO:0005634">
    <property type="term" value="C:nucleus"/>
    <property type="evidence" value="ECO:0007669"/>
    <property type="project" value="UniProtKB-SubCell"/>
</dbReference>
<dbReference type="PANTHER" id="PTHR22705:SF0">
    <property type="entry name" value="ZZ-TYPE ZINC FINGER-CONTAINING PROTEIN 3"/>
    <property type="match status" value="1"/>
</dbReference>
<dbReference type="Gene3D" id="3.30.420.10">
    <property type="entry name" value="Ribonuclease H-like superfamily/Ribonuclease H"/>
    <property type="match status" value="1"/>
</dbReference>
<dbReference type="Gene3D" id="1.10.10.60">
    <property type="entry name" value="Homeodomain-like"/>
    <property type="match status" value="1"/>
</dbReference>
<dbReference type="Pfam" id="PF00209">
    <property type="entry name" value="SNF"/>
    <property type="match status" value="1"/>
</dbReference>
<evidence type="ECO:0008006" key="21">
    <source>
        <dbReference type="Google" id="ProtNLM"/>
    </source>
</evidence>
<dbReference type="InterPro" id="IPR017930">
    <property type="entry name" value="Myb_dom"/>
</dbReference>
<dbReference type="EMBL" id="JABDTM020027780">
    <property type="protein sequence ID" value="KAH0810000.1"/>
    <property type="molecule type" value="Genomic_DNA"/>
</dbReference>
<feature type="binding site" evidence="12">
    <location>
        <position position="710"/>
    </location>
    <ligand>
        <name>Na(+)</name>
        <dbReference type="ChEBI" id="CHEBI:29101"/>
        <label>1</label>
    </ligand>
</feature>
<protein>
    <recommendedName>
        <fullName evidence="21">ZZ-type zinc finger-containing protein 3</fullName>
    </recommendedName>
</protein>
<keyword evidence="7 13" id="KW-0863">Zinc-finger</keyword>
<evidence type="ECO:0000256" key="13">
    <source>
        <dbReference type="PROSITE-ProRule" id="PRU00228"/>
    </source>
</evidence>
<evidence type="ECO:0000256" key="11">
    <source>
        <dbReference type="ARBA" id="ARBA00023136"/>
    </source>
</evidence>
<feature type="domain" description="Myb-like" evidence="16">
    <location>
        <begin position="1451"/>
        <end position="1507"/>
    </location>
</feature>
<evidence type="ECO:0000256" key="14">
    <source>
        <dbReference type="SAM" id="MobiDB-lite"/>
    </source>
</evidence>
<evidence type="ECO:0000256" key="5">
    <source>
        <dbReference type="ARBA" id="ARBA00022692"/>
    </source>
</evidence>
<keyword evidence="8" id="KW-0862">Zinc</keyword>
<evidence type="ECO:0000259" key="16">
    <source>
        <dbReference type="PROSITE" id="PS50090"/>
    </source>
</evidence>
<comment type="subcellular location">
    <subcellularLocation>
        <location evidence="2">Membrane</location>
        <topology evidence="2">Multi-pass membrane protein</topology>
    </subcellularLocation>
    <subcellularLocation>
        <location evidence="1">Nucleus</location>
    </subcellularLocation>
</comment>
<evidence type="ECO:0000313" key="20">
    <source>
        <dbReference type="Proteomes" id="UP000719412"/>
    </source>
</evidence>
<feature type="transmembrane region" description="Helical" evidence="15">
    <location>
        <begin position="950"/>
        <end position="975"/>
    </location>
</feature>
<dbReference type="InterPro" id="IPR000433">
    <property type="entry name" value="Znf_ZZ"/>
</dbReference>
<evidence type="ECO:0000259" key="17">
    <source>
        <dbReference type="PROSITE" id="PS50135"/>
    </source>
</evidence>
<feature type="binding site" evidence="12">
    <location>
        <position position="960"/>
    </location>
    <ligand>
        <name>Na(+)</name>
        <dbReference type="ChEBI" id="CHEBI:29101"/>
        <label>1</label>
    </ligand>
</feature>
<dbReference type="Pfam" id="PF00249">
    <property type="entry name" value="Myb_DNA-binding"/>
    <property type="match status" value="1"/>
</dbReference>
<evidence type="ECO:0000256" key="2">
    <source>
        <dbReference type="ARBA" id="ARBA00004141"/>
    </source>
</evidence>
<feature type="transmembrane region" description="Helical" evidence="15">
    <location>
        <begin position="1165"/>
        <end position="1187"/>
    </location>
</feature>
<feature type="compositionally biased region" description="Basic and acidic residues" evidence="14">
    <location>
        <begin position="1448"/>
        <end position="1460"/>
    </location>
</feature>
<feature type="domain" description="ZZ-type" evidence="17">
    <location>
        <begin position="1631"/>
        <end position="1690"/>
    </location>
</feature>
<dbReference type="SMART" id="SM00717">
    <property type="entry name" value="SANT"/>
    <property type="match status" value="1"/>
</dbReference>